<comment type="caution">
    <text evidence="1">The sequence shown here is derived from an EMBL/GenBank/DDBJ whole genome shotgun (WGS) entry which is preliminary data.</text>
</comment>
<evidence type="ECO:0000313" key="2">
    <source>
        <dbReference type="Proteomes" id="UP000622731"/>
    </source>
</evidence>
<dbReference type="EMBL" id="JACXTF010000001">
    <property type="protein sequence ID" value="MBD3720309.1"/>
    <property type="molecule type" value="Genomic_DNA"/>
</dbReference>
<accession>A0A927HSH4</accession>
<sequence>MLTEERAGEKRYRWLLRRRNNKAGRKASALFRNEAVPYSTFRPMSDKSRGCYQELDGRHLFVRHSKFM</sequence>
<dbReference type="AlphaFoldDB" id="A0A927HSH4"/>
<organism evidence="1 2">
    <name type="scientific">Klebsiella pneumoniae</name>
    <dbReference type="NCBI Taxonomy" id="573"/>
    <lineage>
        <taxon>Bacteria</taxon>
        <taxon>Pseudomonadati</taxon>
        <taxon>Pseudomonadota</taxon>
        <taxon>Gammaproteobacteria</taxon>
        <taxon>Enterobacterales</taxon>
        <taxon>Enterobacteriaceae</taxon>
        <taxon>Klebsiella/Raoultella group</taxon>
        <taxon>Klebsiella</taxon>
        <taxon>Klebsiella pneumoniae complex</taxon>
    </lineage>
</organism>
<gene>
    <name evidence="1" type="ORF">IE988_24050</name>
</gene>
<name>A0A927HSH4_KLEPN</name>
<protein>
    <submittedName>
        <fullName evidence="1">Uncharacterized protein</fullName>
    </submittedName>
</protein>
<dbReference type="Proteomes" id="UP000622731">
    <property type="component" value="Unassembled WGS sequence"/>
</dbReference>
<evidence type="ECO:0000313" key="1">
    <source>
        <dbReference type="EMBL" id="MBD3720309.1"/>
    </source>
</evidence>
<reference evidence="1" key="1">
    <citation type="submission" date="2020-07" db="EMBL/GenBank/DDBJ databases">
        <title>Clinical and genomic characterization of carbapenemase-producing Enterobacterales causing secondary infections during the COVID-19 crisis at a New York City hospital.</title>
        <authorList>
            <person name="Gomez-Simmonds A."/>
            <person name="Annavajhala M.K."/>
            <person name="Uhlemann A.-C."/>
        </authorList>
    </citation>
    <scope>NUCLEOTIDE SEQUENCE</scope>
    <source>
        <strain evidence="1">NK1594</strain>
    </source>
</reference>
<proteinExistence type="predicted"/>